<sequence length="66" mass="7179">MSRATGWFTSSHSKDSQTCVEVCFDGDRVLVRDSKFHGTPGAQPVLAFTPTQWSAFTSAIRSAELA</sequence>
<comment type="caution">
    <text evidence="2">The sequence shown here is derived from an EMBL/GenBank/DDBJ whole genome shotgun (WGS) entry which is preliminary data.</text>
</comment>
<accession>A0ABS0CMW5</accession>
<evidence type="ECO:0000313" key="3">
    <source>
        <dbReference type="Proteomes" id="UP000702209"/>
    </source>
</evidence>
<name>A0ABS0CMW5_9NOCA</name>
<dbReference type="RefSeq" id="WP_195129228.1">
    <property type="nucleotide sequence ID" value="NZ_JADLQX010000006.1"/>
</dbReference>
<dbReference type="Pfam" id="PF04149">
    <property type="entry name" value="DUF397"/>
    <property type="match status" value="1"/>
</dbReference>
<feature type="domain" description="DUF397" evidence="1">
    <location>
        <begin position="6"/>
        <end position="61"/>
    </location>
</feature>
<dbReference type="Proteomes" id="UP000702209">
    <property type="component" value="Unassembled WGS sequence"/>
</dbReference>
<gene>
    <name evidence="2" type="ORF">IU459_10145</name>
</gene>
<organism evidence="2 3">
    <name type="scientific">Nocardia amamiensis</name>
    <dbReference type="NCBI Taxonomy" id="404578"/>
    <lineage>
        <taxon>Bacteria</taxon>
        <taxon>Bacillati</taxon>
        <taxon>Actinomycetota</taxon>
        <taxon>Actinomycetes</taxon>
        <taxon>Mycobacteriales</taxon>
        <taxon>Nocardiaceae</taxon>
        <taxon>Nocardia</taxon>
    </lineage>
</organism>
<keyword evidence="3" id="KW-1185">Reference proteome</keyword>
<dbReference type="EMBL" id="JADLQX010000006">
    <property type="protein sequence ID" value="MBF6297906.1"/>
    <property type="molecule type" value="Genomic_DNA"/>
</dbReference>
<evidence type="ECO:0000259" key="1">
    <source>
        <dbReference type="Pfam" id="PF04149"/>
    </source>
</evidence>
<dbReference type="InterPro" id="IPR007278">
    <property type="entry name" value="DUF397"/>
</dbReference>
<evidence type="ECO:0000313" key="2">
    <source>
        <dbReference type="EMBL" id="MBF6297906.1"/>
    </source>
</evidence>
<proteinExistence type="predicted"/>
<reference evidence="2 3" key="1">
    <citation type="submission" date="2020-10" db="EMBL/GenBank/DDBJ databases">
        <title>Identification of Nocardia species via Next-generation sequencing and recognition of intraspecies genetic diversity.</title>
        <authorList>
            <person name="Li P."/>
            <person name="Li P."/>
            <person name="Lu B."/>
        </authorList>
    </citation>
    <scope>NUCLEOTIDE SEQUENCE [LARGE SCALE GENOMIC DNA]</scope>
    <source>
        <strain evidence="2 3">BJ06-0157</strain>
    </source>
</reference>
<protein>
    <submittedName>
        <fullName evidence="2">DUF397 domain-containing protein</fullName>
    </submittedName>
</protein>